<keyword evidence="1" id="KW-0472">Membrane</keyword>
<dbReference type="AlphaFoldDB" id="K2QDP8"/>
<name>K2QDP8_METFP</name>
<evidence type="ECO:0000256" key="1">
    <source>
        <dbReference type="SAM" id="Phobius"/>
    </source>
</evidence>
<feature type="transmembrane region" description="Helical" evidence="1">
    <location>
        <begin position="6"/>
        <end position="25"/>
    </location>
</feature>
<dbReference type="RefSeq" id="WP_004030114.1">
    <property type="nucleotide sequence ID" value="NZ_AMPO01000003.1"/>
</dbReference>
<keyword evidence="3" id="KW-1185">Reference proteome</keyword>
<comment type="caution">
    <text evidence="2">The sequence shown here is derived from an EMBL/GenBank/DDBJ whole genome shotgun (WGS) entry which is preliminary data.</text>
</comment>
<proteinExistence type="predicted"/>
<keyword evidence="1" id="KW-1133">Transmembrane helix</keyword>
<dbReference type="PATRIC" id="fig|1204725.3.peg.887"/>
<dbReference type="EMBL" id="AMPO01000003">
    <property type="protein sequence ID" value="EKF86171.1"/>
    <property type="molecule type" value="Genomic_DNA"/>
</dbReference>
<sequence>MNKNLIAIILIVIIILVAAGAWFFLKPSPEVNITLTNNTSNSVNTTNQHKNQTNNTTATNITAAKAKELAGKYVGTGVTLETPTLTTYKNIQVWKVPVVTYSPEKTYLDPIYINAKTGARVT</sequence>
<reference evidence="2 3" key="1">
    <citation type="journal article" date="2012" name="J. Bacteriol.">
        <title>Draft genome sequence of Methanobacterium formicicum DSM 3637, an archaebacterium isolated from the methane producer amoeba Pelomyxa palustris.</title>
        <authorList>
            <person name="Gutierrez G."/>
        </authorList>
    </citation>
    <scope>NUCLEOTIDE SEQUENCE [LARGE SCALE GENOMIC DNA]</scope>
    <source>
        <strain evidence="3">DSM 3637 / PP1</strain>
    </source>
</reference>
<accession>K2QDP8</accession>
<gene>
    <name evidence="2" type="ORF">A994_04425</name>
</gene>
<evidence type="ECO:0000313" key="3">
    <source>
        <dbReference type="Proteomes" id="UP000007360"/>
    </source>
</evidence>
<dbReference type="Proteomes" id="UP000007360">
    <property type="component" value="Unassembled WGS sequence"/>
</dbReference>
<protein>
    <submittedName>
        <fullName evidence="2">Uncharacterized protein</fullName>
    </submittedName>
</protein>
<evidence type="ECO:0000313" key="2">
    <source>
        <dbReference type="EMBL" id="EKF86171.1"/>
    </source>
</evidence>
<dbReference type="OrthoDB" id="385781at2157"/>
<organism evidence="2 3">
    <name type="scientific">Methanobacterium formicicum (strain DSM 3637 / PP1)</name>
    <dbReference type="NCBI Taxonomy" id="1204725"/>
    <lineage>
        <taxon>Archaea</taxon>
        <taxon>Methanobacteriati</taxon>
        <taxon>Methanobacteriota</taxon>
        <taxon>Methanomada group</taxon>
        <taxon>Methanobacteria</taxon>
        <taxon>Methanobacteriales</taxon>
        <taxon>Methanobacteriaceae</taxon>
        <taxon>Methanobacterium</taxon>
    </lineage>
</organism>
<keyword evidence="1" id="KW-0812">Transmembrane</keyword>